<evidence type="ECO:0000313" key="1">
    <source>
        <dbReference type="EMBL" id="QBD77328.1"/>
    </source>
</evidence>
<proteinExistence type="predicted"/>
<keyword evidence="2" id="KW-1185">Reference proteome</keyword>
<name>A0A4P6JPL4_KTERU</name>
<dbReference type="KEGG" id="kbs:EPA93_15545"/>
<organism evidence="1 2">
    <name type="scientific">Ktedonosporobacter rubrisoli</name>
    <dbReference type="NCBI Taxonomy" id="2509675"/>
    <lineage>
        <taxon>Bacteria</taxon>
        <taxon>Bacillati</taxon>
        <taxon>Chloroflexota</taxon>
        <taxon>Ktedonobacteria</taxon>
        <taxon>Ktedonobacterales</taxon>
        <taxon>Ktedonosporobacteraceae</taxon>
        <taxon>Ktedonosporobacter</taxon>
    </lineage>
</organism>
<accession>A0A4P6JPL4</accession>
<evidence type="ECO:0000313" key="2">
    <source>
        <dbReference type="Proteomes" id="UP000290365"/>
    </source>
</evidence>
<protein>
    <submittedName>
        <fullName evidence="1">Uncharacterized protein</fullName>
    </submittedName>
</protein>
<dbReference type="Proteomes" id="UP000290365">
    <property type="component" value="Chromosome"/>
</dbReference>
<gene>
    <name evidence="1" type="ORF">EPA93_15545</name>
</gene>
<dbReference type="EMBL" id="CP035758">
    <property type="protein sequence ID" value="QBD77328.1"/>
    <property type="molecule type" value="Genomic_DNA"/>
</dbReference>
<dbReference type="AlphaFoldDB" id="A0A4P6JPL4"/>
<sequence length="108" mass="12374">MSLDQIDALFEKAVEDGYKEPLKYFEGTLEKRESYKAGAQKRAQKYQQTDFTLLPYSQLEHIRMPEAAQERVRRIVLTIMRTMNGPNPVIVGISMLDSSTNSKRSAMS</sequence>
<reference evidence="1 2" key="1">
    <citation type="submission" date="2019-01" db="EMBL/GenBank/DDBJ databases">
        <title>Ktedonosporobacter rubrisoli SCAWS-G2.</title>
        <authorList>
            <person name="Huang Y."/>
            <person name="Yan B."/>
        </authorList>
    </citation>
    <scope>NUCLEOTIDE SEQUENCE [LARGE SCALE GENOMIC DNA]</scope>
    <source>
        <strain evidence="1 2">SCAWS-G2</strain>
    </source>
</reference>